<feature type="non-terminal residue" evidence="1">
    <location>
        <position position="1"/>
    </location>
</feature>
<gene>
    <name evidence="1" type="ORF">EJB05_49563</name>
</gene>
<name>A0A5J9T525_9POAL</name>
<proteinExistence type="predicted"/>
<keyword evidence="2" id="KW-1185">Reference proteome</keyword>
<dbReference type="SUPFAM" id="SSF46689">
    <property type="entry name" value="Homeodomain-like"/>
    <property type="match status" value="1"/>
</dbReference>
<dbReference type="Gramene" id="TVU06354">
    <property type="protein sequence ID" value="TVU06354"/>
    <property type="gene ID" value="EJB05_49563"/>
</dbReference>
<protein>
    <recommendedName>
        <fullName evidence="3">HTH myb-type domain-containing protein</fullName>
    </recommendedName>
</protein>
<comment type="caution">
    <text evidence="1">The sequence shown here is derived from an EMBL/GenBank/DDBJ whole genome shotgun (WGS) entry which is preliminary data.</text>
</comment>
<dbReference type="PANTHER" id="PTHR44042">
    <property type="entry name" value="DUPLICATED HOMEODOMAIN-LIKE SUPERFAMILY PROTEIN-RELATED"/>
    <property type="match status" value="1"/>
</dbReference>
<accession>A0A5J9T525</accession>
<organism evidence="1 2">
    <name type="scientific">Eragrostis curvula</name>
    <name type="common">weeping love grass</name>
    <dbReference type="NCBI Taxonomy" id="38414"/>
    <lineage>
        <taxon>Eukaryota</taxon>
        <taxon>Viridiplantae</taxon>
        <taxon>Streptophyta</taxon>
        <taxon>Embryophyta</taxon>
        <taxon>Tracheophyta</taxon>
        <taxon>Spermatophyta</taxon>
        <taxon>Magnoliopsida</taxon>
        <taxon>Liliopsida</taxon>
        <taxon>Poales</taxon>
        <taxon>Poaceae</taxon>
        <taxon>PACMAD clade</taxon>
        <taxon>Chloridoideae</taxon>
        <taxon>Eragrostideae</taxon>
        <taxon>Eragrostidinae</taxon>
        <taxon>Eragrostis</taxon>
    </lineage>
</organism>
<dbReference type="Proteomes" id="UP000324897">
    <property type="component" value="Unassembled WGS sequence"/>
</dbReference>
<dbReference type="InterPro" id="IPR009057">
    <property type="entry name" value="Homeodomain-like_sf"/>
</dbReference>
<evidence type="ECO:0008006" key="3">
    <source>
        <dbReference type="Google" id="ProtNLM"/>
    </source>
</evidence>
<feature type="non-terminal residue" evidence="1">
    <location>
        <position position="189"/>
    </location>
</feature>
<sequence length="189" mass="20911">MAYYYGYGMGGQSSSSSWATAAVPPGTGTVVPQPPAPMMGRPFGKEEDKVLKSELLAFPEQETWDHYQALLVDVDLIERGVVEVPNAWDNEGRAGRSHRENGCRRGVPWTKAEHRYPHSCRQNQNTTLVVSGGAEGVRAWRLAEHPAVVGEKTRTPTQVASHAQKYLIRQANTASCRDTKRKSIHDITI</sequence>
<evidence type="ECO:0000313" key="2">
    <source>
        <dbReference type="Proteomes" id="UP000324897"/>
    </source>
</evidence>
<dbReference type="AlphaFoldDB" id="A0A5J9T525"/>
<dbReference type="EMBL" id="RWGY01000051">
    <property type="protein sequence ID" value="TVU06354.1"/>
    <property type="molecule type" value="Genomic_DNA"/>
</dbReference>
<dbReference type="OrthoDB" id="118550at2759"/>
<reference evidence="1 2" key="1">
    <citation type="journal article" date="2019" name="Sci. Rep.">
        <title>A high-quality genome of Eragrostis curvula grass provides insights into Poaceae evolution and supports new strategies to enhance forage quality.</title>
        <authorList>
            <person name="Carballo J."/>
            <person name="Santos B.A.C.M."/>
            <person name="Zappacosta D."/>
            <person name="Garbus I."/>
            <person name="Selva J.P."/>
            <person name="Gallo C.A."/>
            <person name="Diaz A."/>
            <person name="Albertini E."/>
            <person name="Caccamo M."/>
            <person name="Echenique V."/>
        </authorList>
    </citation>
    <scope>NUCLEOTIDE SEQUENCE [LARGE SCALE GENOMIC DNA]</scope>
    <source>
        <strain evidence="2">cv. Victoria</strain>
        <tissue evidence="1">Leaf</tissue>
    </source>
</reference>
<evidence type="ECO:0000313" key="1">
    <source>
        <dbReference type="EMBL" id="TVU06354.1"/>
    </source>
</evidence>
<dbReference type="PANTHER" id="PTHR44042:SF67">
    <property type="entry name" value="MYB-LIKE PROTEIN I"/>
    <property type="match status" value="1"/>
</dbReference>